<accession>A0A2P2P6K7</accession>
<organism evidence="1">
    <name type="scientific">Rhizophora mucronata</name>
    <name type="common">Asiatic mangrove</name>
    <dbReference type="NCBI Taxonomy" id="61149"/>
    <lineage>
        <taxon>Eukaryota</taxon>
        <taxon>Viridiplantae</taxon>
        <taxon>Streptophyta</taxon>
        <taxon>Embryophyta</taxon>
        <taxon>Tracheophyta</taxon>
        <taxon>Spermatophyta</taxon>
        <taxon>Magnoliopsida</taxon>
        <taxon>eudicotyledons</taxon>
        <taxon>Gunneridae</taxon>
        <taxon>Pentapetalae</taxon>
        <taxon>rosids</taxon>
        <taxon>fabids</taxon>
        <taxon>Malpighiales</taxon>
        <taxon>Rhizophoraceae</taxon>
        <taxon>Rhizophora</taxon>
    </lineage>
</organism>
<protein>
    <submittedName>
        <fullName evidence="1">Uncharacterized protein</fullName>
    </submittedName>
</protein>
<dbReference type="EMBL" id="GGEC01069819">
    <property type="protein sequence ID" value="MBX50303.1"/>
    <property type="molecule type" value="Transcribed_RNA"/>
</dbReference>
<proteinExistence type="predicted"/>
<name>A0A2P2P6K7_RHIMU</name>
<dbReference type="AlphaFoldDB" id="A0A2P2P6K7"/>
<evidence type="ECO:0000313" key="1">
    <source>
        <dbReference type="EMBL" id="MBX50303.1"/>
    </source>
</evidence>
<sequence>MHQNRHKLELNLSYGRRILRVQNTIASQVLAGD</sequence>
<reference evidence="1" key="1">
    <citation type="submission" date="2018-02" db="EMBL/GenBank/DDBJ databases">
        <title>Rhizophora mucronata_Transcriptome.</title>
        <authorList>
            <person name="Meera S.P."/>
            <person name="Sreeshan A."/>
            <person name="Augustine A."/>
        </authorList>
    </citation>
    <scope>NUCLEOTIDE SEQUENCE</scope>
    <source>
        <tissue evidence="1">Leaf</tissue>
    </source>
</reference>